<evidence type="ECO:0000256" key="2">
    <source>
        <dbReference type="SAM" id="SignalP"/>
    </source>
</evidence>
<evidence type="ECO:0000256" key="1">
    <source>
        <dbReference type="SAM" id="MobiDB-lite"/>
    </source>
</evidence>
<evidence type="ECO:0000313" key="3">
    <source>
        <dbReference type="EMBL" id="CAH2061775.1"/>
    </source>
</evidence>
<reference evidence="3" key="1">
    <citation type="submission" date="2022-03" db="EMBL/GenBank/DDBJ databases">
        <authorList>
            <person name="Martin H S."/>
        </authorList>
    </citation>
    <scope>NUCLEOTIDE SEQUENCE</scope>
</reference>
<accession>A0ABN8ILZ0</accession>
<evidence type="ECO:0000313" key="4">
    <source>
        <dbReference type="Proteomes" id="UP000837857"/>
    </source>
</evidence>
<dbReference type="Gene3D" id="2.130.10.10">
    <property type="entry name" value="YVTN repeat-like/Quinoprotein amine dehydrogenase"/>
    <property type="match status" value="1"/>
</dbReference>
<sequence>MGPVQNSDTRTMQLYGALSLLLLIGLVAAAPRPDNSVESKESAESKESSENDHVTITKDFYPSSLAVYSGEHEIVDILVPLNSMNFDDDSEDDDTSDDDELIIFFVEADVDAAGGRVDKGLYMLRGGKAQKLLENGRDAAASSDDSKEVFLAASDGIYVYKYNDTAPVKYGTFGEGVISIAKENNTDAVYALTDSRHLYKVTDQGQQWTKVEEATGAKEIVLDFSNNLYFYGDDLQPYVIKDGAKKIQGLPADPKSVRLLNPPFILDDGVPFVSDNVAYILYANGTSEEGGFDFKPNARPSAYGVDAVLIQYYAYNKKIYEYNILTILLSDILEELKSYLNTNSGSIRSMASRPRTKLHPN</sequence>
<protein>
    <submittedName>
        <fullName evidence="3">Uncharacterized protein</fullName>
    </submittedName>
</protein>
<name>A0ABN8ILZ0_9NEOP</name>
<gene>
    <name evidence="3" type="ORF">IPOD504_LOCUS11443</name>
</gene>
<feature type="region of interest" description="Disordered" evidence="1">
    <location>
        <begin position="35"/>
        <end position="54"/>
    </location>
</feature>
<feature type="non-terminal residue" evidence="3">
    <location>
        <position position="1"/>
    </location>
</feature>
<keyword evidence="4" id="KW-1185">Reference proteome</keyword>
<feature type="chain" id="PRO_5045785031" evidence="2">
    <location>
        <begin position="30"/>
        <end position="361"/>
    </location>
</feature>
<dbReference type="InterPro" id="IPR015943">
    <property type="entry name" value="WD40/YVTN_repeat-like_dom_sf"/>
</dbReference>
<dbReference type="SUPFAM" id="SSF110296">
    <property type="entry name" value="Oligoxyloglucan reducing end-specific cellobiohydrolase"/>
    <property type="match status" value="1"/>
</dbReference>
<dbReference type="EMBL" id="OW152840">
    <property type="protein sequence ID" value="CAH2061775.1"/>
    <property type="molecule type" value="Genomic_DNA"/>
</dbReference>
<organism evidence="3 4">
    <name type="scientific">Iphiclides podalirius</name>
    <name type="common">scarce swallowtail</name>
    <dbReference type="NCBI Taxonomy" id="110791"/>
    <lineage>
        <taxon>Eukaryota</taxon>
        <taxon>Metazoa</taxon>
        <taxon>Ecdysozoa</taxon>
        <taxon>Arthropoda</taxon>
        <taxon>Hexapoda</taxon>
        <taxon>Insecta</taxon>
        <taxon>Pterygota</taxon>
        <taxon>Neoptera</taxon>
        <taxon>Endopterygota</taxon>
        <taxon>Lepidoptera</taxon>
        <taxon>Glossata</taxon>
        <taxon>Ditrysia</taxon>
        <taxon>Papilionoidea</taxon>
        <taxon>Papilionidae</taxon>
        <taxon>Papilioninae</taxon>
        <taxon>Iphiclides</taxon>
    </lineage>
</organism>
<keyword evidence="2" id="KW-0732">Signal</keyword>
<proteinExistence type="predicted"/>
<feature type="signal peptide" evidence="2">
    <location>
        <begin position="1"/>
        <end position="29"/>
    </location>
</feature>
<dbReference type="Proteomes" id="UP000837857">
    <property type="component" value="Chromosome 28"/>
</dbReference>